<name>A0A3P8QV65_ASTCA</name>
<evidence type="ECO:0000256" key="3">
    <source>
        <dbReference type="ARBA" id="ARBA00022737"/>
    </source>
</evidence>
<feature type="disulfide bond" evidence="8">
    <location>
        <begin position="99"/>
        <end position="108"/>
    </location>
</feature>
<dbReference type="InterPro" id="IPR002049">
    <property type="entry name" value="LE_dom"/>
</dbReference>
<dbReference type="SUPFAM" id="SSF57196">
    <property type="entry name" value="EGF/Laminin"/>
    <property type="match status" value="4"/>
</dbReference>
<comment type="subcellular location">
    <subcellularLocation>
        <location evidence="1">Secreted</location>
        <location evidence="1">Extracellular space</location>
        <location evidence="1">Extracellular matrix</location>
        <location evidence="1">Basement membrane</location>
    </subcellularLocation>
</comment>
<evidence type="ECO:0000313" key="14">
    <source>
        <dbReference type="Proteomes" id="UP000265100"/>
    </source>
</evidence>
<gene>
    <name evidence="13" type="primary">LAMC2</name>
</gene>
<dbReference type="GO" id="GO:0005604">
    <property type="term" value="C:basement membrane"/>
    <property type="evidence" value="ECO:0007669"/>
    <property type="project" value="UniProtKB-SubCell"/>
</dbReference>
<evidence type="ECO:0000256" key="5">
    <source>
        <dbReference type="ARBA" id="ARBA00023157"/>
    </source>
</evidence>
<dbReference type="OMA" id="ARWVQTC"/>
<feature type="chain" id="PRO_5018021992" description="Laminin, gamma 2" evidence="10">
    <location>
        <begin position="21"/>
        <end position="1130"/>
    </location>
</feature>
<feature type="disulfide bond" evidence="8">
    <location>
        <begin position="79"/>
        <end position="91"/>
    </location>
</feature>
<keyword evidence="2 10" id="KW-0732">Signal</keyword>
<dbReference type="Gene3D" id="2.10.25.10">
    <property type="entry name" value="Laminin"/>
    <property type="match status" value="5"/>
</dbReference>
<dbReference type="SMART" id="SM00180">
    <property type="entry name" value="EGF_Lam"/>
    <property type="match status" value="5"/>
</dbReference>
<evidence type="ECO:0000256" key="7">
    <source>
        <dbReference type="ARBA" id="ARBA00023292"/>
    </source>
</evidence>
<feature type="coiled-coil region" evidence="9">
    <location>
        <begin position="969"/>
        <end position="1014"/>
    </location>
</feature>
<reference evidence="13" key="3">
    <citation type="submission" date="2025-09" db="UniProtKB">
        <authorList>
            <consortium name="Ensembl"/>
        </authorList>
    </citation>
    <scope>IDENTIFICATION</scope>
</reference>
<feature type="coiled-coil region" evidence="9">
    <location>
        <begin position="591"/>
        <end position="625"/>
    </location>
</feature>
<keyword evidence="4" id="KW-0084">Basement membrane</keyword>
<dbReference type="FunFam" id="2.10.25.10:FF:000180">
    <property type="entry name" value="Netrin G2"/>
    <property type="match status" value="1"/>
</dbReference>
<keyword evidence="6" id="KW-0325">Glycoprotein</keyword>
<keyword evidence="4" id="KW-0964">Secreted</keyword>
<dbReference type="PROSITE" id="PS01248">
    <property type="entry name" value="EGF_LAM_1"/>
    <property type="match status" value="2"/>
</dbReference>
<dbReference type="STRING" id="8154.ENSACLP00000032792"/>
<evidence type="ECO:0008006" key="15">
    <source>
        <dbReference type="Google" id="ProtNLM"/>
    </source>
</evidence>
<reference evidence="13" key="2">
    <citation type="submission" date="2025-08" db="UniProtKB">
        <authorList>
            <consortium name="Ensembl"/>
        </authorList>
    </citation>
    <scope>IDENTIFICATION</scope>
</reference>
<accession>A0A3P8QV65</accession>
<evidence type="ECO:0000256" key="2">
    <source>
        <dbReference type="ARBA" id="ARBA00022729"/>
    </source>
</evidence>
<dbReference type="CDD" id="cd00055">
    <property type="entry name" value="EGF_Lam"/>
    <property type="match status" value="5"/>
</dbReference>
<comment type="caution">
    <text evidence="8">Lacks conserved residue(s) required for the propagation of feature annotation.</text>
</comment>
<dbReference type="SMART" id="SM00181">
    <property type="entry name" value="EGF"/>
    <property type="match status" value="4"/>
</dbReference>
<keyword evidence="14" id="KW-1185">Reference proteome</keyword>
<sequence length="1130" mass="122957">MRNGWISLCGLLFAVCAVRATYRYYSIMRCECNGRSQYCLHDALGLHCVDCQGNTEGRNCERCKDGFYLQGAGQSCSPCRCNPTGSVSKSCDSTGRCSCKEGVTGDKCDRCPNGPIGADGCPQSRQPRQESESLTLPCFCYGHSSRCSARSGYSVHKITSTFTTGVEDWKVGTMQGETPADTHFRWSPKHQDVEVISKNSLPVYLYAPDSYLGNQLLSYGQNLSFSLRLDRGVRYPSVNDVILEGGGLRVAASLGDLRSVVPCGQKITYSFRLDERPGSKWRPQLSALQFQTLLQNLTAIKIRATFGDTGRGYLDSVQLVTAQRGDGIPARWVHTCSCPPGHEGEFCQRCAPGFKRRDPADGAFSPCEPCSCRGGSCDPQTGDCYSADETPADQSCSQGFYRDPRRPETCVRCPCADGVSCSLGPGSLEPRCERCPSGTSGPRCDVCQEGYYGDPLGTGGVQRPCIPCHCNGHIDVRVLGSCDRNSGECLKCVNNTKGRHCEDCVRGFYHRQPTDACKPCNCDVQRSESNQCDASGQCRCRPGFEGLRCQRSSCPACFTPIKAKMAAYAAKLRDLESLFSDTDGGLKPANNKEIEAALTDAMEQVDDMMEDAKQLTKVEKRLQDRLSFISKQQLDEEENLLNIKDAAADIKLQQQTYKTKVGEVQKLIEEMKVQLEKAKSDLEFADVPQSDSPLGSNDLSSLVTTATNLANNHQMFADAVERNANKALSDSQQSLTLVRNLMNRENKVKELIGDLKTMYEQTSAQVKGFENQAKRLSSDAIEESKMADGMLKDIANMEQNLPPSLQGATDAMRSRVDGVTEAMDENLAGIDALQQDILRDKAVAEDLLANGKAAQQEYNGLVDRVNVAKADTEGAIKLINSKSDELEDALKTLKGFDQQIAGSKTKADAAIKHLPDIKTTIQQAAGNNNATLSILGDVQDSYDNALENINKLGDVVTGLEGEFASLPAHDNILEEATKLNREATNLKTTAGGVVGDLASELEKAENLHADAQEASLGAGGAYNNARLVSEEVQKTLREVQGLLAKTNQSSAVDLKKVKQLEDSLAGAKKAVEGNLSPRLRNMEEQEAAHMRQLNSINRDIDTILADIANLREILASIPNGCYNSPPIEEA</sequence>
<dbReference type="GeneTree" id="ENSGT00940000160470"/>
<keyword evidence="9" id="KW-0175">Coiled coil</keyword>
<evidence type="ECO:0000256" key="1">
    <source>
        <dbReference type="ARBA" id="ARBA00004302"/>
    </source>
</evidence>
<dbReference type="GO" id="GO:0007411">
    <property type="term" value="P:axon guidance"/>
    <property type="evidence" value="ECO:0007669"/>
    <property type="project" value="TreeGrafter"/>
</dbReference>
<keyword evidence="4" id="KW-0272">Extracellular matrix</keyword>
<dbReference type="SMART" id="SM00281">
    <property type="entry name" value="LamB"/>
    <property type="match status" value="1"/>
</dbReference>
<keyword evidence="7 8" id="KW-0424">Laminin EGF-like domain</keyword>
<evidence type="ECO:0000256" key="6">
    <source>
        <dbReference type="ARBA" id="ARBA00023180"/>
    </source>
</evidence>
<organism evidence="13 14">
    <name type="scientific">Astatotilapia calliptera</name>
    <name type="common">Eastern happy</name>
    <name type="synonym">Chromis callipterus</name>
    <dbReference type="NCBI Taxonomy" id="8154"/>
    <lineage>
        <taxon>Eukaryota</taxon>
        <taxon>Metazoa</taxon>
        <taxon>Chordata</taxon>
        <taxon>Craniata</taxon>
        <taxon>Vertebrata</taxon>
        <taxon>Euteleostomi</taxon>
        <taxon>Actinopterygii</taxon>
        <taxon>Neopterygii</taxon>
        <taxon>Teleostei</taxon>
        <taxon>Neoteleostei</taxon>
        <taxon>Acanthomorphata</taxon>
        <taxon>Ovalentaria</taxon>
        <taxon>Cichlomorphae</taxon>
        <taxon>Cichliformes</taxon>
        <taxon>Cichlidae</taxon>
        <taxon>African cichlids</taxon>
        <taxon>Pseudocrenilabrinae</taxon>
        <taxon>Haplochromini</taxon>
        <taxon>Astatotilapia</taxon>
    </lineage>
</organism>
<dbReference type="Bgee" id="ENSACLG00000022236">
    <property type="expression patterns" value="Expressed in anal fin and 4 other cell types or tissues"/>
</dbReference>
<dbReference type="Pfam" id="PF00053">
    <property type="entry name" value="EGF_laminin"/>
    <property type="match status" value="5"/>
</dbReference>
<feature type="domain" description="Laminin EGF-like" evidence="11">
    <location>
        <begin position="468"/>
        <end position="519"/>
    </location>
</feature>
<evidence type="ECO:0000256" key="8">
    <source>
        <dbReference type="PROSITE-ProRule" id="PRU00460"/>
    </source>
</evidence>
<dbReference type="InterPro" id="IPR056863">
    <property type="entry name" value="LMN_ATRN_NET-like_EGF"/>
</dbReference>
<dbReference type="AlphaFoldDB" id="A0A3P8QV65"/>
<keyword evidence="3" id="KW-0677">Repeat</keyword>
<feature type="domain" description="Laminin EGF-like" evidence="11">
    <location>
        <begin position="79"/>
        <end position="123"/>
    </location>
</feature>
<proteinExistence type="predicted"/>
<dbReference type="InterPro" id="IPR050440">
    <property type="entry name" value="Laminin/Netrin_ECM"/>
</dbReference>
<evidence type="ECO:0000313" key="13">
    <source>
        <dbReference type="Ensembl" id="ENSACLP00000032792.1"/>
    </source>
</evidence>
<reference evidence="13" key="1">
    <citation type="submission" date="2018-05" db="EMBL/GenBank/DDBJ databases">
        <authorList>
            <person name="Datahose"/>
        </authorList>
    </citation>
    <scope>NUCLEOTIDE SEQUENCE</scope>
</reference>
<dbReference type="Proteomes" id="UP000265100">
    <property type="component" value="Chromosome 18"/>
</dbReference>
<feature type="domain" description="Laminin IV type A" evidence="12">
    <location>
        <begin position="164"/>
        <end position="335"/>
    </location>
</feature>
<feature type="disulfide bond" evidence="8">
    <location>
        <begin position="492"/>
        <end position="501"/>
    </location>
</feature>
<dbReference type="InterPro" id="IPR000742">
    <property type="entry name" value="EGF"/>
</dbReference>
<evidence type="ECO:0000259" key="12">
    <source>
        <dbReference type="PROSITE" id="PS51115"/>
    </source>
</evidence>
<dbReference type="PRINTS" id="PR00011">
    <property type="entry name" value="EGFLAMININ"/>
</dbReference>
<dbReference type="FunFam" id="2.10.25.10:FF:000188">
    <property type="entry name" value="Laminin subunit gamma 2"/>
    <property type="match status" value="2"/>
</dbReference>
<dbReference type="Ensembl" id="ENSACLT00000033564.2">
    <property type="protein sequence ID" value="ENSACLP00000032792.1"/>
    <property type="gene ID" value="ENSACLG00000022236.2"/>
</dbReference>
<dbReference type="PROSITE" id="PS50027">
    <property type="entry name" value="EGF_LAM_2"/>
    <property type="match status" value="2"/>
</dbReference>
<evidence type="ECO:0000259" key="11">
    <source>
        <dbReference type="PROSITE" id="PS50027"/>
    </source>
</evidence>
<dbReference type="GO" id="GO:0009887">
    <property type="term" value="P:animal organ morphogenesis"/>
    <property type="evidence" value="ECO:0007669"/>
    <property type="project" value="TreeGrafter"/>
</dbReference>
<dbReference type="InterPro" id="IPR000034">
    <property type="entry name" value="Laminin_IV"/>
</dbReference>
<feature type="signal peptide" evidence="10">
    <location>
        <begin position="1"/>
        <end position="20"/>
    </location>
</feature>
<dbReference type="PANTHER" id="PTHR10574:SF270">
    <property type="entry name" value="LAMININ SUBUNIT GAMMA-1"/>
    <property type="match status" value="1"/>
</dbReference>
<keyword evidence="5 8" id="KW-1015">Disulfide bond</keyword>
<dbReference type="OrthoDB" id="430826at2759"/>
<protein>
    <recommendedName>
        <fullName evidence="15">Laminin, gamma 2</fullName>
    </recommendedName>
</protein>
<evidence type="ECO:0000256" key="9">
    <source>
        <dbReference type="SAM" id="Coils"/>
    </source>
</evidence>
<dbReference type="PROSITE" id="PS51115">
    <property type="entry name" value="LAMININ_IVA"/>
    <property type="match status" value="1"/>
</dbReference>
<evidence type="ECO:0000256" key="10">
    <source>
        <dbReference type="SAM" id="SignalP"/>
    </source>
</evidence>
<dbReference type="Pfam" id="PF24973">
    <property type="entry name" value="EGF_LMN_ATRN"/>
    <property type="match status" value="1"/>
</dbReference>
<dbReference type="PANTHER" id="PTHR10574">
    <property type="entry name" value="NETRIN/LAMININ-RELATED"/>
    <property type="match status" value="1"/>
</dbReference>
<dbReference type="GO" id="GO:0009888">
    <property type="term" value="P:tissue development"/>
    <property type="evidence" value="ECO:0007669"/>
    <property type="project" value="TreeGrafter"/>
</dbReference>
<dbReference type="Pfam" id="PF00052">
    <property type="entry name" value="Laminin_B"/>
    <property type="match status" value="1"/>
</dbReference>
<evidence type="ECO:0000256" key="4">
    <source>
        <dbReference type="ARBA" id="ARBA00022869"/>
    </source>
</evidence>